<dbReference type="GO" id="GO:0004252">
    <property type="term" value="F:serine-type endopeptidase activity"/>
    <property type="evidence" value="ECO:0007669"/>
    <property type="project" value="UniProtKB-EC"/>
</dbReference>
<dbReference type="SUPFAM" id="SSF53474">
    <property type="entry name" value="alpha/beta-Hydrolases"/>
    <property type="match status" value="1"/>
</dbReference>
<evidence type="ECO:0000256" key="1">
    <source>
        <dbReference type="ARBA" id="ARBA00001070"/>
    </source>
</evidence>
<keyword evidence="11" id="KW-1185">Reference proteome</keyword>
<comment type="caution">
    <text evidence="10">The sequence shown here is derived from an EMBL/GenBank/DDBJ whole genome shotgun (WGS) entry which is preliminary data.</text>
</comment>
<dbReference type="GO" id="GO:0070012">
    <property type="term" value="F:oligopeptidase activity"/>
    <property type="evidence" value="ECO:0007669"/>
    <property type="project" value="TreeGrafter"/>
</dbReference>
<dbReference type="SUPFAM" id="SSF50993">
    <property type="entry name" value="Peptidase/esterase 'gauge' domain"/>
    <property type="match status" value="1"/>
</dbReference>
<dbReference type="Proteomes" id="UP001211907">
    <property type="component" value="Unassembled WGS sequence"/>
</dbReference>
<evidence type="ECO:0000313" key="10">
    <source>
        <dbReference type="EMBL" id="KAJ3135783.1"/>
    </source>
</evidence>
<gene>
    <name evidence="10" type="ORF">HK100_002328</name>
</gene>
<dbReference type="InterPro" id="IPR002471">
    <property type="entry name" value="Pept_S9_AS"/>
</dbReference>
<reference evidence="10" key="1">
    <citation type="submission" date="2020-05" db="EMBL/GenBank/DDBJ databases">
        <title>Phylogenomic resolution of chytrid fungi.</title>
        <authorList>
            <person name="Stajich J.E."/>
            <person name="Amses K."/>
            <person name="Simmons R."/>
            <person name="Seto K."/>
            <person name="Myers J."/>
            <person name="Bonds A."/>
            <person name="Quandt C.A."/>
            <person name="Barry K."/>
            <person name="Liu P."/>
            <person name="Grigoriev I."/>
            <person name="Longcore J.E."/>
            <person name="James T.Y."/>
        </authorList>
    </citation>
    <scope>NUCLEOTIDE SEQUENCE</scope>
    <source>
        <strain evidence="10">JEL0513</strain>
    </source>
</reference>
<dbReference type="SUPFAM" id="SSF48452">
    <property type="entry name" value="TPR-like"/>
    <property type="match status" value="1"/>
</dbReference>
<comment type="similarity">
    <text evidence="2">Belongs to the peptidase S9A family.</text>
</comment>
<feature type="domain" description="Peptidase S9A N-terminal" evidence="9">
    <location>
        <begin position="11"/>
        <end position="393"/>
    </location>
</feature>
<evidence type="ECO:0000256" key="4">
    <source>
        <dbReference type="ARBA" id="ARBA00022670"/>
    </source>
</evidence>
<evidence type="ECO:0000256" key="3">
    <source>
        <dbReference type="ARBA" id="ARBA00011897"/>
    </source>
</evidence>
<dbReference type="InterPro" id="IPR011990">
    <property type="entry name" value="TPR-like_helical_dom_sf"/>
</dbReference>
<dbReference type="Gene3D" id="2.130.10.120">
    <property type="entry name" value="Prolyl oligopeptidase, N-terminal domain"/>
    <property type="match status" value="1"/>
</dbReference>
<dbReference type="EMBL" id="JADGJH010000154">
    <property type="protein sequence ID" value="KAJ3135783.1"/>
    <property type="molecule type" value="Genomic_DNA"/>
</dbReference>
<dbReference type="PRINTS" id="PR00862">
    <property type="entry name" value="PROLIGOPTASE"/>
</dbReference>
<name>A0AAD5XK13_9FUNG</name>
<dbReference type="FunFam" id="2.130.10.120:FF:000001">
    <property type="entry name" value="Prolyl endopeptidase"/>
    <property type="match status" value="1"/>
</dbReference>
<dbReference type="GO" id="GO:0005829">
    <property type="term" value="C:cytosol"/>
    <property type="evidence" value="ECO:0007669"/>
    <property type="project" value="TreeGrafter"/>
</dbReference>
<organism evidence="10 11">
    <name type="scientific">Physocladia obscura</name>
    <dbReference type="NCBI Taxonomy" id="109957"/>
    <lineage>
        <taxon>Eukaryota</taxon>
        <taxon>Fungi</taxon>
        <taxon>Fungi incertae sedis</taxon>
        <taxon>Chytridiomycota</taxon>
        <taxon>Chytridiomycota incertae sedis</taxon>
        <taxon>Chytridiomycetes</taxon>
        <taxon>Chytridiales</taxon>
        <taxon>Chytriomycetaceae</taxon>
        <taxon>Physocladia</taxon>
    </lineage>
</organism>
<dbReference type="InterPro" id="IPR001375">
    <property type="entry name" value="Peptidase_S9_cat"/>
</dbReference>
<dbReference type="InterPro" id="IPR029058">
    <property type="entry name" value="AB_hydrolase_fold"/>
</dbReference>
<evidence type="ECO:0000256" key="7">
    <source>
        <dbReference type="PROSITE-ProRule" id="PRU00339"/>
    </source>
</evidence>
<feature type="repeat" description="TPR" evidence="7">
    <location>
        <begin position="874"/>
        <end position="907"/>
    </location>
</feature>
<dbReference type="Pfam" id="PF02897">
    <property type="entry name" value="Peptidase_S9_N"/>
    <property type="match status" value="1"/>
</dbReference>
<dbReference type="Pfam" id="PF00326">
    <property type="entry name" value="Peptidase_S9"/>
    <property type="match status" value="1"/>
</dbReference>
<keyword evidence="7" id="KW-0802">TPR repeat</keyword>
<evidence type="ECO:0000259" key="9">
    <source>
        <dbReference type="Pfam" id="PF02897"/>
    </source>
</evidence>
<dbReference type="InterPro" id="IPR023302">
    <property type="entry name" value="Pept_S9A_N"/>
</dbReference>
<dbReference type="PANTHER" id="PTHR42881">
    <property type="entry name" value="PROLYL ENDOPEPTIDASE"/>
    <property type="match status" value="1"/>
</dbReference>
<dbReference type="EC" id="3.4.21.26" evidence="3"/>
<keyword evidence="5" id="KW-0378">Hydrolase</keyword>
<dbReference type="PANTHER" id="PTHR42881:SF2">
    <property type="entry name" value="PROLYL ENDOPEPTIDASE"/>
    <property type="match status" value="1"/>
</dbReference>
<evidence type="ECO:0000256" key="6">
    <source>
        <dbReference type="ARBA" id="ARBA00022825"/>
    </source>
</evidence>
<evidence type="ECO:0000256" key="5">
    <source>
        <dbReference type="ARBA" id="ARBA00022801"/>
    </source>
</evidence>
<protein>
    <recommendedName>
        <fullName evidence="3">prolyl oligopeptidase</fullName>
        <ecNumber evidence="3">3.4.21.26</ecNumber>
    </recommendedName>
</protein>
<dbReference type="InterPro" id="IPR002470">
    <property type="entry name" value="Peptidase_S9A"/>
</dbReference>
<evidence type="ECO:0000259" key="8">
    <source>
        <dbReference type="Pfam" id="PF00326"/>
    </source>
</evidence>
<keyword evidence="6" id="KW-0720">Serine protease</keyword>
<feature type="domain" description="Peptidase S9 prolyl oligopeptidase catalytic" evidence="8">
    <location>
        <begin position="458"/>
        <end position="671"/>
    </location>
</feature>
<dbReference type="FunFam" id="3.40.50.1820:FF:000005">
    <property type="entry name" value="Prolyl endopeptidase"/>
    <property type="match status" value="1"/>
</dbReference>
<dbReference type="GO" id="GO:0006508">
    <property type="term" value="P:proteolysis"/>
    <property type="evidence" value="ECO:0007669"/>
    <property type="project" value="UniProtKB-KW"/>
</dbReference>
<proteinExistence type="inferred from homology"/>
<sequence>MLTSYLIILFRYGTPFKKGDNYYYFYNSGLQPQSVLYTQKTIDGEASVFFDPNTLSADGTISLGTYSFSESGNLFGYALSESGSDWVKIHVRKVGDDKDLEEKPLEWAKFTGIEFTHDEKGFFYTRFAAPSVNHDKAGTETDKAKNQLLCYHRIGTSQDQDIIVYNDDANPERMFWIQVSDCGRYLILAIRRSTEPKNLVYFADLEKQFGSNSVLDVPEFTEIIGEWSAGYSFIGNVGNVFYFETSFDAPKKRIVKYVLPTKVILTKTTTTKTVTVKNGNSTKTTKTESVSELIEPVKAVFEEVIGEADTAIDFLRIVDIDKLILVYLKDVKHVVKVYNLKTGAFLNDIAIPEGSIINGISGSKKSPELFYSYSSYIAPTTIRRYEFAADSSDTLFKQVVVPGISTDIFEVKQVFYTSEDGTKIPMYIFYKKGTVLDGENPTLLYAYGGFSISILPSFNIQYLTFIEKFNGVVAVANIRGGGEYGKAWHDAGKLFNKQNCYTDFQYAARYLISEKYTKPAKLTINGGSNGGLLIGTCLNQTPELFGLGIAEVGVMDLLRFHKFTIGGAWVADFGNPDVKEEFENAKKISPLHNVDGSKTYPAVLLTTGDHDDRVVPLHSMKLAATLQHELNENPNPIMMRVNTKAGHGAGKSIQQTIEEAADKYTFLSIVLNAPYMETTCLIDQIAQLRLQYGNITAKQLHEYLTDNGNTFSLARVKKAVAKLNKASLENNDADGENGVAFHMEIPDPNKLWATALSLQANSNTDEALEAAAQAFLAFPDIISVSEELMLEGAKEARDSIFSVTRVLGTAYDDEQKNEQNTHRAFVILAGLCIRNKDFKNALTLSRKAIDSLTSLDDKKNRWTSPAVSYNDRLAALHTFTGTLLLELSFFKDSLITFEKSVELDPSSVRARQYKCIAAFKATRFAGIAADATVLKSQAAVVGVSKYLVGPCLAAAMASFMRAKIEEGNAWMEDAQKFAKIFKYYGPDVRMWDMALETQAMFNLKAELANKTNE</sequence>
<dbReference type="AlphaFoldDB" id="A0AAD5XK13"/>
<dbReference type="PROSITE" id="PS00708">
    <property type="entry name" value="PRO_ENDOPEP_SER"/>
    <property type="match status" value="1"/>
</dbReference>
<evidence type="ECO:0000256" key="2">
    <source>
        <dbReference type="ARBA" id="ARBA00005228"/>
    </source>
</evidence>
<dbReference type="InterPro" id="IPR051167">
    <property type="entry name" value="Prolyl_oligopep/macrocyclase"/>
</dbReference>
<comment type="catalytic activity">
    <reaction evidence="1">
        <text>Hydrolysis of Pro-|-Xaa &gt;&gt; Ala-|-Xaa in oligopeptides.</text>
        <dbReference type="EC" id="3.4.21.26"/>
    </reaction>
</comment>
<dbReference type="InterPro" id="IPR019734">
    <property type="entry name" value="TPR_rpt"/>
</dbReference>
<dbReference type="PROSITE" id="PS50005">
    <property type="entry name" value="TPR"/>
    <property type="match status" value="1"/>
</dbReference>
<accession>A0AAD5XK13</accession>
<evidence type="ECO:0000313" key="11">
    <source>
        <dbReference type="Proteomes" id="UP001211907"/>
    </source>
</evidence>
<dbReference type="Gene3D" id="1.25.40.10">
    <property type="entry name" value="Tetratricopeptide repeat domain"/>
    <property type="match status" value="1"/>
</dbReference>
<keyword evidence="4" id="KW-0645">Protease</keyword>
<dbReference type="Gene3D" id="3.40.50.1820">
    <property type="entry name" value="alpha/beta hydrolase"/>
    <property type="match status" value="1"/>
</dbReference>